<evidence type="ECO:0008006" key="6">
    <source>
        <dbReference type="Google" id="ProtNLM"/>
    </source>
</evidence>
<dbReference type="AlphaFoldDB" id="A0A7M5UXG6"/>
<evidence type="ECO:0000256" key="3">
    <source>
        <dbReference type="SAM" id="SignalP"/>
    </source>
</evidence>
<keyword evidence="2" id="KW-0472">Membrane</keyword>
<sequence length="269" mass="30939">MKTWYHRWTVILIFISSSVQPWELDVWRGPKDMFEVKGVERQCDAFNANDRGPNMCDCKPQDSTLSSKVAERVGCHRANHFGCTSWFSSTIIHKTTKSARLIGCMECRTIQKISIWKAVNVQYSSHFDDFKGFWIDVTEEALRVLRYENHLLELRQMINLSDKWAGQLMKIDFPQNKCAILKFVGKATHPLPRNIVSILFDSRRPSPTTRQPQTPTSATTTCQNGSRVPTWLYVVMVLLMMTVIVLTALIIILCKLRVEVKEKDGSILK</sequence>
<keyword evidence="2" id="KW-1133">Transmembrane helix</keyword>
<evidence type="ECO:0000313" key="5">
    <source>
        <dbReference type="Proteomes" id="UP000594262"/>
    </source>
</evidence>
<organism evidence="4 5">
    <name type="scientific">Clytia hemisphaerica</name>
    <dbReference type="NCBI Taxonomy" id="252671"/>
    <lineage>
        <taxon>Eukaryota</taxon>
        <taxon>Metazoa</taxon>
        <taxon>Cnidaria</taxon>
        <taxon>Hydrozoa</taxon>
        <taxon>Hydroidolina</taxon>
        <taxon>Leptothecata</taxon>
        <taxon>Obeliida</taxon>
        <taxon>Clytiidae</taxon>
        <taxon>Clytia</taxon>
    </lineage>
</organism>
<protein>
    <recommendedName>
        <fullName evidence="6">Cnidarian restricted protein</fullName>
    </recommendedName>
</protein>
<feature type="transmembrane region" description="Helical" evidence="2">
    <location>
        <begin position="231"/>
        <end position="254"/>
    </location>
</feature>
<feature type="chain" id="PRO_5029880641" description="Cnidarian restricted protein" evidence="3">
    <location>
        <begin position="22"/>
        <end position="269"/>
    </location>
</feature>
<accession>A0A7M5UXG6</accession>
<proteinExistence type="predicted"/>
<name>A0A7M5UXG6_9CNID</name>
<keyword evidence="3" id="KW-0732">Signal</keyword>
<evidence type="ECO:0000256" key="2">
    <source>
        <dbReference type="SAM" id="Phobius"/>
    </source>
</evidence>
<dbReference type="EnsemblMetazoa" id="CLYHEMT005926.1">
    <property type="protein sequence ID" value="CLYHEMP005926.1"/>
    <property type="gene ID" value="CLYHEMG005926"/>
</dbReference>
<feature type="region of interest" description="Disordered" evidence="1">
    <location>
        <begin position="203"/>
        <end position="222"/>
    </location>
</feature>
<keyword evidence="2" id="KW-0812">Transmembrane</keyword>
<feature type="signal peptide" evidence="3">
    <location>
        <begin position="1"/>
        <end position="21"/>
    </location>
</feature>
<keyword evidence="5" id="KW-1185">Reference proteome</keyword>
<reference evidence="4" key="1">
    <citation type="submission" date="2021-01" db="UniProtKB">
        <authorList>
            <consortium name="EnsemblMetazoa"/>
        </authorList>
    </citation>
    <scope>IDENTIFICATION</scope>
</reference>
<evidence type="ECO:0000313" key="4">
    <source>
        <dbReference type="EnsemblMetazoa" id="CLYHEMP005926.1"/>
    </source>
</evidence>
<evidence type="ECO:0000256" key="1">
    <source>
        <dbReference type="SAM" id="MobiDB-lite"/>
    </source>
</evidence>
<feature type="compositionally biased region" description="Low complexity" evidence="1">
    <location>
        <begin position="205"/>
        <end position="222"/>
    </location>
</feature>
<dbReference type="Proteomes" id="UP000594262">
    <property type="component" value="Unplaced"/>
</dbReference>